<name>A0A5C5S6F5_9ACTN</name>
<dbReference type="CDD" id="cd00567">
    <property type="entry name" value="ACAD"/>
    <property type="match status" value="1"/>
</dbReference>
<dbReference type="Proteomes" id="UP000319375">
    <property type="component" value="Unassembled WGS sequence"/>
</dbReference>
<dbReference type="AlphaFoldDB" id="A0A5C5S6F5"/>
<comment type="similarity">
    <text evidence="2">Belongs to the acyl-CoA dehydrogenase family.</text>
</comment>
<proteinExistence type="inferred from homology"/>
<keyword evidence="4" id="KW-0274">FAD</keyword>
<dbReference type="GO" id="GO:0016627">
    <property type="term" value="F:oxidoreductase activity, acting on the CH-CH group of donors"/>
    <property type="evidence" value="ECO:0007669"/>
    <property type="project" value="InterPro"/>
</dbReference>
<dbReference type="Gene3D" id="1.10.540.10">
    <property type="entry name" value="Acyl-CoA dehydrogenase/oxidase, N-terminal domain"/>
    <property type="match status" value="2"/>
</dbReference>
<keyword evidence="10" id="KW-1185">Reference proteome</keyword>
<feature type="domain" description="Acyl-CoA dehydrogenase/oxidase N-terminal" evidence="8">
    <location>
        <begin position="395"/>
        <end position="507"/>
    </location>
</feature>
<evidence type="ECO:0000256" key="1">
    <source>
        <dbReference type="ARBA" id="ARBA00001974"/>
    </source>
</evidence>
<dbReference type="PANTHER" id="PTHR43292:SF3">
    <property type="entry name" value="ACYL-COA DEHYDROGENASE FADE29"/>
    <property type="match status" value="1"/>
</dbReference>
<dbReference type="InterPro" id="IPR052161">
    <property type="entry name" value="Mycobact_Acyl-CoA_DH"/>
</dbReference>
<dbReference type="InterPro" id="IPR006091">
    <property type="entry name" value="Acyl-CoA_Oxase/DH_mid-dom"/>
</dbReference>
<dbReference type="InterPro" id="IPR046373">
    <property type="entry name" value="Acyl-CoA_Oxase/DH_mid-dom_sf"/>
</dbReference>
<dbReference type="InterPro" id="IPR013786">
    <property type="entry name" value="AcylCoA_DH/ox_N"/>
</dbReference>
<dbReference type="InterPro" id="IPR036250">
    <property type="entry name" value="AcylCo_DH-like_C"/>
</dbReference>
<organism evidence="9 10">
    <name type="scientific">Tsukamurella conjunctivitidis</name>
    <dbReference type="NCBI Taxonomy" id="2592068"/>
    <lineage>
        <taxon>Bacteria</taxon>
        <taxon>Bacillati</taxon>
        <taxon>Actinomycetota</taxon>
        <taxon>Actinomycetes</taxon>
        <taxon>Mycobacteriales</taxon>
        <taxon>Tsukamurellaceae</taxon>
        <taxon>Tsukamurella</taxon>
    </lineage>
</organism>
<accession>A0A5C5S6F5</accession>
<evidence type="ECO:0000256" key="2">
    <source>
        <dbReference type="ARBA" id="ARBA00009347"/>
    </source>
</evidence>
<comment type="cofactor">
    <cofactor evidence="1">
        <name>FAD</name>
        <dbReference type="ChEBI" id="CHEBI:57692"/>
    </cofactor>
</comment>
<feature type="domain" description="Acyl-CoA oxidase/dehydrogenase middle" evidence="7">
    <location>
        <begin position="511"/>
        <end position="598"/>
    </location>
</feature>
<comment type="caution">
    <text evidence="9">The sequence shown here is derived from an EMBL/GenBank/DDBJ whole genome shotgun (WGS) entry which is preliminary data.</text>
</comment>
<evidence type="ECO:0000313" key="10">
    <source>
        <dbReference type="Proteomes" id="UP000319375"/>
    </source>
</evidence>
<dbReference type="InterPro" id="IPR009100">
    <property type="entry name" value="AcylCoA_DH/oxidase_NM_dom_sf"/>
</dbReference>
<evidence type="ECO:0000256" key="4">
    <source>
        <dbReference type="ARBA" id="ARBA00022827"/>
    </source>
</evidence>
<evidence type="ECO:0000256" key="3">
    <source>
        <dbReference type="ARBA" id="ARBA00022630"/>
    </source>
</evidence>
<dbReference type="Pfam" id="PF00441">
    <property type="entry name" value="Acyl-CoA_dh_1"/>
    <property type="match status" value="2"/>
</dbReference>
<dbReference type="PANTHER" id="PTHR43292">
    <property type="entry name" value="ACYL-COA DEHYDROGENASE"/>
    <property type="match status" value="1"/>
</dbReference>
<keyword evidence="5" id="KW-0560">Oxidoreductase</keyword>
<dbReference type="Gene3D" id="2.40.110.10">
    <property type="entry name" value="Butyryl-CoA Dehydrogenase, subunit A, domain 2"/>
    <property type="match status" value="2"/>
</dbReference>
<feature type="domain" description="Acyl-CoA dehydrogenase/oxidase C-terminal" evidence="6">
    <location>
        <begin position="617"/>
        <end position="762"/>
    </location>
</feature>
<dbReference type="OrthoDB" id="2431337at2"/>
<evidence type="ECO:0000259" key="6">
    <source>
        <dbReference type="Pfam" id="PF00441"/>
    </source>
</evidence>
<evidence type="ECO:0000259" key="8">
    <source>
        <dbReference type="Pfam" id="PF02771"/>
    </source>
</evidence>
<sequence>MDFRPDENQVAVAGLAADVLGHAAARETGGADTGSGDGWRTTWADLARADLLGLAAPESLGGAGLGAEEVAAVLTEAGRLAIAAPVLSGLALGILPVAAHGTDEQRAQLLPAALTGEELIVGALGEAGAAVPVVPGTRAVRTASGWALTGRKVAVGYAQHATHLLVSATTDTGAGSAASGPGVDGAAVFVVPADAPGVTVTPSPTSAGTPEGTVDLAGVEVPAEAALGDSTDGTVAQAVRECGLAGAAAVADGALAGALALTVDHLRKREQFGRPLGAFQAVAQQIADVYIASRTLHLAAVSAAWRVSTGSPADEATALAAHWLAAEAPSAVRTCHHLHGGIGVDATYPLHRFYSTIKDLTRFVGGVPQTVRALAAAHRDDAVGADESGRFLALTSAQRALQAELRDYFSTLMTPEERAEMLVQRHGEAFRNVVRRMGIDDRLGVGWPIEYGGKGFGPIEQYLFANEASRADVQLPSVTLQTVGPTLQAFGTEEQKAKFLPKILSGEVHFAIGYTEPEAGTDLASLRTTAVRDGDHYVVNGQKIFTTGGHDADYVWIAVRTDPDAPKHKGISILILDTSDPGYSWTPIITADGAHHVNATYYNDVRVPVEMLVGAENEGWKLITTQLNHERVMLGPSGRIGALYDRVDAWAHEQELLGEPDVAEALARVRAAELINELLNWQVAAAEAGGPVDVADASATKVFGSDRIQGLTALLEETVGTHGDPAEPATAELLHWLDVQAKRHLVLTFGGGVNEIQRELIALMGLQLPRVPR</sequence>
<dbReference type="GO" id="GO:0005886">
    <property type="term" value="C:plasma membrane"/>
    <property type="evidence" value="ECO:0007669"/>
    <property type="project" value="TreeGrafter"/>
</dbReference>
<evidence type="ECO:0000313" key="9">
    <source>
        <dbReference type="EMBL" id="TWS30442.1"/>
    </source>
</evidence>
<dbReference type="InterPro" id="IPR009075">
    <property type="entry name" value="AcylCo_DH/oxidase_C"/>
</dbReference>
<gene>
    <name evidence="9" type="ORF">FK530_00765</name>
</gene>
<dbReference type="Pfam" id="PF02771">
    <property type="entry name" value="Acyl-CoA_dh_N"/>
    <property type="match status" value="2"/>
</dbReference>
<dbReference type="Gene3D" id="1.20.140.10">
    <property type="entry name" value="Butyryl-CoA Dehydrogenase, subunit A, domain 3"/>
    <property type="match status" value="2"/>
</dbReference>
<dbReference type="SUPFAM" id="SSF47203">
    <property type="entry name" value="Acyl-CoA dehydrogenase C-terminal domain-like"/>
    <property type="match status" value="2"/>
</dbReference>
<reference evidence="9 10" key="1">
    <citation type="submission" date="2019-06" db="EMBL/GenBank/DDBJ databases">
        <title>Tsukamurella conjunctivitidis sp. nov., Tsukamurella assacharolytica sp. nov. and Tsukamurella sputae sp. nov. isolated from patients with conjunctivitis, bacteraemia (lymphoma) and respiratory infection (sputum) in Hong Kong.</title>
        <authorList>
            <person name="Teng J.L.L."/>
            <person name="Lee H.H."/>
            <person name="Fong J.Y.H."/>
            <person name="Fok K.M.N."/>
            <person name="Lau S.K.P."/>
            <person name="Woo P.C.Y."/>
        </authorList>
    </citation>
    <scope>NUCLEOTIDE SEQUENCE [LARGE SCALE GENOMIC DNA]</scope>
    <source>
        <strain evidence="9 10">HKU72</strain>
    </source>
</reference>
<dbReference type="GO" id="GO:0050660">
    <property type="term" value="F:flavin adenine dinucleotide binding"/>
    <property type="evidence" value="ECO:0007669"/>
    <property type="project" value="InterPro"/>
</dbReference>
<dbReference type="SUPFAM" id="SSF56645">
    <property type="entry name" value="Acyl-CoA dehydrogenase NM domain-like"/>
    <property type="match status" value="2"/>
</dbReference>
<evidence type="ECO:0000256" key="5">
    <source>
        <dbReference type="ARBA" id="ARBA00023002"/>
    </source>
</evidence>
<evidence type="ECO:0000259" key="7">
    <source>
        <dbReference type="Pfam" id="PF02770"/>
    </source>
</evidence>
<feature type="domain" description="Acyl-CoA dehydrogenase/oxidase N-terminal" evidence="8">
    <location>
        <begin position="40"/>
        <end position="117"/>
    </location>
</feature>
<protein>
    <submittedName>
        <fullName evidence="9">Acyl-CoA dehydrogenase</fullName>
    </submittedName>
</protein>
<dbReference type="InterPro" id="IPR037069">
    <property type="entry name" value="AcylCoA_DH/ox_N_sf"/>
</dbReference>
<dbReference type="Pfam" id="PF02770">
    <property type="entry name" value="Acyl-CoA_dh_M"/>
    <property type="match status" value="1"/>
</dbReference>
<keyword evidence="3" id="KW-0285">Flavoprotein</keyword>
<dbReference type="EMBL" id="VIGX01000001">
    <property type="protein sequence ID" value="TWS30442.1"/>
    <property type="molecule type" value="Genomic_DNA"/>
</dbReference>
<feature type="domain" description="Acyl-CoA dehydrogenase/oxidase C-terminal" evidence="6">
    <location>
        <begin position="247"/>
        <end position="369"/>
    </location>
</feature>